<keyword evidence="1" id="KW-0472">Membrane</keyword>
<sequence length="214" mass="22884">MKFFQQATRGFTLLEVLISLLILMIALLGIAALMLKGQRAGFEAYQRQQALAMAQEMAEKIRANQGGAPYYVTGVADGDAMPGWGGLFKTYKALSDEAKCLSVDEKYYKCIDNKQIAENHLATWDGVLAGLSEIKDAATNRVGGIIGARGCVERPDANQPVFLISVAWQGESDTGIPTASACGAGLYGTDARRRLVTLTVVTCQLNAAAPWGCS</sequence>
<comment type="caution">
    <text evidence="2">The sequence shown here is derived from an EMBL/GenBank/DDBJ whole genome shotgun (WGS) entry which is preliminary data.</text>
</comment>
<dbReference type="InterPro" id="IPR013362">
    <property type="entry name" value="Pilus_4_PilV"/>
</dbReference>
<dbReference type="SUPFAM" id="SSF54523">
    <property type="entry name" value="Pili subunits"/>
    <property type="match status" value="1"/>
</dbReference>
<dbReference type="EMBL" id="SPMX01000066">
    <property type="protein sequence ID" value="NMQ07157.1"/>
    <property type="molecule type" value="Genomic_DNA"/>
</dbReference>
<gene>
    <name evidence="2" type="primary">pilV</name>
    <name evidence="2" type="ORF">E4Q08_18885</name>
</gene>
<feature type="transmembrane region" description="Helical" evidence="1">
    <location>
        <begin position="12"/>
        <end position="35"/>
    </location>
</feature>
<dbReference type="RefSeq" id="WP_256436007.1">
    <property type="nucleotide sequence ID" value="NZ_SPMX01000066.1"/>
</dbReference>
<organism evidence="2 3">
    <name type="scientific">Candidatus Accumulibacter contiguus</name>
    <dbReference type="NCBI Taxonomy" id="2954381"/>
    <lineage>
        <taxon>Bacteria</taxon>
        <taxon>Pseudomonadati</taxon>
        <taxon>Pseudomonadota</taxon>
        <taxon>Betaproteobacteria</taxon>
        <taxon>Candidatus Accumulibacter</taxon>
    </lineage>
</organism>
<dbReference type="InterPro" id="IPR012902">
    <property type="entry name" value="N_methyl_site"/>
</dbReference>
<evidence type="ECO:0000256" key="1">
    <source>
        <dbReference type="SAM" id="Phobius"/>
    </source>
</evidence>
<protein>
    <submittedName>
        <fullName evidence="2">Type IV pilus modification protein PilV</fullName>
    </submittedName>
</protein>
<evidence type="ECO:0000313" key="2">
    <source>
        <dbReference type="EMBL" id="NMQ07157.1"/>
    </source>
</evidence>
<dbReference type="Proteomes" id="UP000886469">
    <property type="component" value="Unassembled WGS sequence"/>
</dbReference>
<dbReference type="InterPro" id="IPR045584">
    <property type="entry name" value="Pilin-like"/>
</dbReference>
<evidence type="ECO:0000313" key="3">
    <source>
        <dbReference type="Proteomes" id="UP000886469"/>
    </source>
</evidence>
<keyword evidence="3" id="KW-1185">Reference proteome</keyword>
<keyword evidence="1" id="KW-0812">Transmembrane</keyword>
<proteinExistence type="predicted"/>
<dbReference type="PROSITE" id="PS00409">
    <property type="entry name" value="PROKAR_NTER_METHYL"/>
    <property type="match status" value="1"/>
</dbReference>
<name>A0ABX1TEA7_9PROT</name>
<accession>A0ABX1TEA7</accession>
<reference evidence="2" key="1">
    <citation type="submission" date="2019-03" db="EMBL/GenBank/DDBJ databases">
        <title>Metabolic reconstructions from genomes of highly enriched 'Candidatus Accumulibacter' and 'Candidatus Competibacter' bioreactor populations.</title>
        <authorList>
            <person name="Annavajhala M.K."/>
            <person name="Welles L."/>
            <person name="Abbas B."/>
            <person name="Sorokin D."/>
            <person name="Park H."/>
            <person name="Van Loosdrecht M."/>
            <person name="Chandran K."/>
        </authorList>
    </citation>
    <scope>NUCLEOTIDE SEQUENCE</scope>
    <source>
        <strain evidence="2">SBR_L</strain>
    </source>
</reference>
<dbReference type="Pfam" id="PF07963">
    <property type="entry name" value="N_methyl"/>
    <property type="match status" value="1"/>
</dbReference>
<keyword evidence="1" id="KW-1133">Transmembrane helix</keyword>
<dbReference type="NCBIfam" id="TIGR02523">
    <property type="entry name" value="type_IV_pilV"/>
    <property type="match status" value="1"/>
</dbReference>